<accession>A0A369QB27</accession>
<keyword evidence="2" id="KW-1185">Reference proteome</keyword>
<gene>
    <name evidence="1" type="ORF">AHMF7616_00712</name>
</gene>
<evidence type="ECO:0000313" key="1">
    <source>
        <dbReference type="EMBL" id="RDC62121.1"/>
    </source>
</evidence>
<dbReference type="RefSeq" id="WP_115371607.1">
    <property type="nucleotide sequence ID" value="NZ_QASA01000001.1"/>
</dbReference>
<comment type="caution">
    <text evidence="1">The sequence shown here is derived from an EMBL/GenBank/DDBJ whole genome shotgun (WGS) entry which is preliminary data.</text>
</comment>
<dbReference type="AlphaFoldDB" id="A0A369QB27"/>
<dbReference type="Proteomes" id="UP000253919">
    <property type="component" value="Unassembled WGS sequence"/>
</dbReference>
<protein>
    <submittedName>
        <fullName evidence="1">Uncharacterized protein</fullName>
    </submittedName>
</protein>
<organism evidence="1 2">
    <name type="scientific">Adhaeribacter pallidiroseus</name>
    <dbReference type="NCBI Taxonomy" id="2072847"/>
    <lineage>
        <taxon>Bacteria</taxon>
        <taxon>Pseudomonadati</taxon>
        <taxon>Bacteroidota</taxon>
        <taxon>Cytophagia</taxon>
        <taxon>Cytophagales</taxon>
        <taxon>Hymenobacteraceae</taxon>
        <taxon>Adhaeribacter</taxon>
    </lineage>
</organism>
<evidence type="ECO:0000313" key="2">
    <source>
        <dbReference type="Proteomes" id="UP000253919"/>
    </source>
</evidence>
<sequence>MATLEIMEESLVWLYNKHKENHTNMWDISQFVKSLGLPSSKEQACLELGKQSTFNTKNTNQSYCLFTSEGISTGQQLGTSAEIMALTLKVLAHLKVSKNEYFDLTTIPALQDQDWNLIGDLTKYLLKKNFVKIKGIDSTVYAQITPFGLQFVHACEATAC</sequence>
<dbReference type="OrthoDB" id="9829740at2"/>
<name>A0A369QB27_9BACT</name>
<dbReference type="EMBL" id="QASA01000001">
    <property type="protein sequence ID" value="RDC62121.1"/>
    <property type="molecule type" value="Genomic_DNA"/>
</dbReference>
<reference evidence="1 2" key="1">
    <citation type="submission" date="2018-04" db="EMBL/GenBank/DDBJ databases">
        <title>Adhaeribacter sp. HMF7616 genome sequencing and assembly.</title>
        <authorList>
            <person name="Kang H."/>
            <person name="Kang J."/>
            <person name="Cha I."/>
            <person name="Kim H."/>
            <person name="Joh K."/>
        </authorList>
    </citation>
    <scope>NUCLEOTIDE SEQUENCE [LARGE SCALE GENOMIC DNA]</scope>
    <source>
        <strain evidence="1 2">HMF7616</strain>
    </source>
</reference>
<proteinExistence type="predicted"/>